<keyword evidence="11" id="KW-0413">Isomerase</keyword>
<evidence type="ECO:0000256" key="4">
    <source>
        <dbReference type="ARBA" id="ARBA00022763"/>
    </source>
</evidence>
<dbReference type="InterPro" id="IPR027417">
    <property type="entry name" value="P-loop_NTPase"/>
</dbReference>
<dbReference type="PANTHER" id="PTHR11070">
    <property type="entry name" value="UVRD / RECB / PCRA DNA HELICASE FAMILY MEMBER"/>
    <property type="match status" value="1"/>
</dbReference>
<dbReference type="PROSITE" id="PS51217">
    <property type="entry name" value="UVRD_HELICASE_CTER"/>
    <property type="match status" value="1"/>
</dbReference>
<protein>
    <recommendedName>
        <fullName evidence="13">DNA 3'-5' helicase</fullName>
        <ecNumber evidence="13">5.6.2.4</ecNumber>
    </recommendedName>
</protein>
<proteinExistence type="inferred from homology"/>
<evidence type="ECO:0000313" key="20">
    <source>
        <dbReference type="Proteomes" id="UP001596098"/>
    </source>
</evidence>
<dbReference type="SUPFAM" id="SSF52980">
    <property type="entry name" value="Restriction endonuclease-like"/>
    <property type="match status" value="1"/>
</dbReference>
<comment type="catalytic activity">
    <reaction evidence="12">
        <text>Couples ATP hydrolysis with the unwinding of duplex DNA by translocating in the 3'-5' direction.</text>
        <dbReference type="EC" id="5.6.2.4"/>
    </reaction>
</comment>
<dbReference type="Gene3D" id="1.10.10.160">
    <property type="match status" value="1"/>
</dbReference>
<dbReference type="Gene3D" id="3.40.50.300">
    <property type="entry name" value="P-loop containing nucleotide triphosphate hydrolases"/>
    <property type="match status" value="3"/>
</dbReference>
<evidence type="ECO:0000256" key="2">
    <source>
        <dbReference type="ARBA" id="ARBA00022722"/>
    </source>
</evidence>
<dbReference type="InterPro" id="IPR014017">
    <property type="entry name" value="DNA_helicase_UvrD-like_C"/>
</dbReference>
<dbReference type="SUPFAM" id="SSF52540">
    <property type="entry name" value="P-loop containing nucleoside triphosphate hydrolases"/>
    <property type="match status" value="1"/>
</dbReference>
<keyword evidence="7" id="KW-0269">Exonuclease</keyword>
<dbReference type="Gene3D" id="1.10.486.10">
    <property type="entry name" value="PCRA, domain 4"/>
    <property type="match status" value="1"/>
</dbReference>
<evidence type="ECO:0000256" key="7">
    <source>
        <dbReference type="ARBA" id="ARBA00022839"/>
    </source>
</evidence>
<feature type="binding site" evidence="15">
    <location>
        <begin position="58"/>
        <end position="65"/>
    </location>
    <ligand>
        <name>ATP</name>
        <dbReference type="ChEBI" id="CHEBI:30616"/>
    </ligand>
</feature>
<comment type="catalytic activity">
    <reaction evidence="14">
        <text>ATP + H2O = ADP + phosphate + H(+)</text>
        <dbReference type="Rhea" id="RHEA:13065"/>
        <dbReference type="ChEBI" id="CHEBI:15377"/>
        <dbReference type="ChEBI" id="CHEBI:15378"/>
        <dbReference type="ChEBI" id="CHEBI:30616"/>
        <dbReference type="ChEBI" id="CHEBI:43474"/>
        <dbReference type="ChEBI" id="CHEBI:456216"/>
        <dbReference type="EC" id="5.6.2.4"/>
    </reaction>
</comment>
<evidence type="ECO:0000313" key="19">
    <source>
        <dbReference type="EMBL" id="MFC6154500.1"/>
    </source>
</evidence>
<feature type="region of interest" description="Disordered" evidence="16">
    <location>
        <begin position="848"/>
        <end position="877"/>
    </location>
</feature>
<keyword evidence="2" id="KW-0540">Nuclease</keyword>
<keyword evidence="3 15" id="KW-0547">Nucleotide-binding</keyword>
<accession>A0ABW1R1K6</accession>
<sequence length="1143" mass="124883">MTTPAQTTPAQTASSTTSQPLRIATPADLRAVTGASFTVSDQQWEAISAPPQPGVVIAGAGSGKTELMSARVIFLVANGFVAADEVLGLTFTTKATAELSQRIRGALANAGLDRAPMGEDGAPGDLLEPTVSTYNAYAASLLSEHGLRIGHEPGVRVMGDAARFQLAQRVIANHRGEVRHLSDHPGTVIGWLLALDGAMNEHLVSADAVRAFQSNERPLFEAELADLIAEKARNKTKQDAIRTVLEKMDQRRELLDLVLAYREAKAKYRLMDFSDQIVGACRVADEFPEVAAGERAKFKVVLLDEYQDTSVAQALLLSRLFSGPDAEHGRGHAVTAVGDPNQAIYGWRGASVANIANFRSQFPMADGTDSRRFSLTVNRRSDRRILDVANELAAPLLEEQEGLVEPLEWKPDAEEGVVRSVVHRTQSDELTWLVEEVKAAHTRIRNEALARVQQAKIEKRFDDARALEAKADLCWREIGILVRTNSEGANAYDALSAAGVPVEIVGLGGLLRLPEVAQVVATLSLLEDLTDNASLLTLLAGPRWEIGVRDLALLGQRSAELARAEAAPEGAQSIAAELSDAVAGADPTEMASLNEALASPGDLPYSPQAKERFARLAAELEHLRSFVGDPLLDLMRRIMDVTGLDTELAASTSPAAEARRENLDLFLKAVADFQAVDGTVTLPALNAWLEVEDAESGGLDLAPPSESDSVKLLTVHRSKGLEYDVVFMIGVAEERFPSSRARSQWTAVSHELPARLRGDADSVPQLEERSADGLAQLKADVKAHHAMEELRLGYVAYTRARHEFVVSSHVWGTRQKPLKPSSYLQVVRDAEKRWQEAGDPRELAEWYVPGEDEENPVHAESQRVGWPSTDRTRERERREEAARRVLAADVEAADDVERLAGVEAPDGGTGAETVARWDAEIERLLLEERTRRRSVIEIEVPASLSTTAVQKLRQDPQAYAEELLRPMPKPPAPAARFGTAFHAWIEARCEQQMLLDPEDLPGRADAGIVDDSDLTALQQAFEKSVFGTRRPSAVEAPFSLAVGPHVVRGRIDAVYQEPDAPDGSTRWLLVDWKTHRSETADSFQLSVYRQAWAELHRVPPENVDVAFHYVRSGRTVRPTNLATREELIAILDGTHADGVSLEE</sequence>
<gene>
    <name evidence="19" type="ORF">ACFPWU_12595</name>
</gene>
<feature type="compositionally biased region" description="Low complexity" evidence="16">
    <location>
        <begin position="1"/>
        <end position="20"/>
    </location>
</feature>
<keyword evidence="6 15" id="KW-0347">Helicase</keyword>
<keyword evidence="9" id="KW-0238">DNA-binding</keyword>
<comment type="similarity">
    <text evidence="1">Belongs to the helicase family. UvrD subfamily.</text>
</comment>
<keyword evidence="10" id="KW-0234">DNA repair</keyword>
<evidence type="ECO:0000256" key="5">
    <source>
        <dbReference type="ARBA" id="ARBA00022801"/>
    </source>
</evidence>
<keyword evidence="5 15" id="KW-0378">Hydrolase</keyword>
<evidence type="ECO:0000256" key="1">
    <source>
        <dbReference type="ARBA" id="ARBA00009922"/>
    </source>
</evidence>
<evidence type="ECO:0000259" key="17">
    <source>
        <dbReference type="PROSITE" id="PS51198"/>
    </source>
</evidence>
<evidence type="ECO:0000256" key="3">
    <source>
        <dbReference type="ARBA" id="ARBA00022741"/>
    </source>
</evidence>
<evidence type="ECO:0000259" key="18">
    <source>
        <dbReference type="PROSITE" id="PS51217"/>
    </source>
</evidence>
<dbReference type="EMBL" id="JBHSQI010000006">
    <property type="protein sequence ID" value="MFC6154500.1"/>
    <property type="molecule type" value="Genomic_DNA"/>
</dbReference>
<dbReference type="InterPro" id="IPR011335">
    <property type="entry name" value="Restrct_endonuc-II-like"/>
</dbReference>
<dbReference type="RefSeq" id="WP_239022230.1">
    <property type="nucleotide sequence ID" value="NZ_CP034929.1"/>
</dbReference>
<feature type="region of interest" description="Disordered" evidence="16">
    <location>
        <begin position="1"/>
        <end position="22"/>
    </location>
</feature>
<dbReference type="EC" id="5.6.2.4" evidence="13"/>
<dbReference type="InterPro" id="IPR000212">
    <property type="entry name" value="DNA_helicase_UvrD/REP"/>
</dbReference>
<evidence type="ECO:0000256" key="14">
    <source>
        <dbReference type="ARBA" id="ARBA00048988"/>
    </source>
</evidence>
<organism evidence="19 20">
    <name type="scientific">Nocardioides yefusunii</name>
    <dbReference type="NCBI Taxonomy" id="2500546"/>
    <lineage>
        <taxon>Bacteria</taxon>
        <taxon>Bacillati</taxon>
        <taxon>Actinomycetota</taxon>
        <taxon>Actinomycetes</taxon>
        <taxon>Propionibacteriales</taxon>
        <taxon>Nocardioidaceae</taxon>
        <taxon>Nocardioides</taxon>
    </lineage>
</organism>
<name>A0ABW1R1K6_9ACTN</name>
<dbReference type="InterPro" id="IPR014016">
    <property type="entry name" value="UvrD-like_ATP-bd"/>
</dbReference>
<dbReference type="InterPro" id="IPR013986">
    <property type="entry name" value="DExx_box_DNA_helicase_dom_sf"/>
</dbReference>
<dbReference type="PANTHER" id="PTHR11070:SF55">
    <property type="entry name" value="DNA 3'-5' HELICASE"/>
    <property type="match status" value="1"/>
</dbReference>
<dbReference type="Pfam" id="PF13361">
    <property type="entry name" value="UvrD_C"/>
    <property type="match status" value="2"/>
</dbReference>
<dbReference type="Proteomes" id="UP001596098">
    <property type="component" value="Unassembled WGS sequence"/>
</dbReference>
<dbReference type="Pfam" id="PF12705">
    <property type="entry name" value="PDDEXK_1"/>
    <property type="match status" value="1"/>
</dbReference>
<comment type="caution">
    <text evidence="19">The sequence shown here is derived from an EMBL/GenBank/DDBJ whole genome shotgun (WGS) entry which is preliminary data.</text>
</comment>
<dbReference type="InterPro" id="IPR011604">
    <property type="entry name" value="PDDEXK-like_dom_sf"/>
</dbReference>
<evidence type="ECO:0000256" key="9">
    <source>
        <dbReference type="ARBA" id="ARBA00023125"/>
    </source>
</evidence>
<dbReference type="PROSITE" id="PS51198">
    <property type="entry name" value="UVRD_HELICASE_ATP_BIND"/>
    <property type="match status" value="1"/>
</dbReference>
<feature type="domain" description="UvrD-like helicase C-terminal" evidence="18">
    <location>
        <begin position="383"/>
        <end position="720"/>
    </location>
</feature>
<feature type="domain" description="UvrD-like helicase ATP-binding" evidence="17">
    <location>
        <begin position="37"/>
        <end position="382"/>
    </location>
</feature>
<evidence type="ECO:0000256" key="15">
    <source>
        <dbReference type="PROSITE-ProRule" id="PRU00560"/>
    </source>
</evidence>
<keyword evidence="8 15" id="KW-0067">ATP-binding</keyword>
<evidence type="ECO:0000256" key="11">
    <source>
        <dbReference type="ARBA" id="ARBA00023235"/>
    </source>
</evidence>
<keyword evidence="20" id="KW-1185">Reference proteome</keyword>
<keyword evidence="4" id="KW-0227">DNA damage</keyword>
<evidence type="ECO:0000256" key="16">
    <source>
        <dbReference type="SAM" id="MobiDB-lite"/>
    </source>
</evidence>
<reference evidence="20" key="1">
    <citation type="journal article" date="2019" name="Int. J. Syst. Evol. Microbiol.">
        <title>The Global Catalogue of Microorganisms (GCM) 10K type strain sequencing project: providing services to taxonomists for standard genome sequencing and annotation.</title>
        <authorList>
            <consortium name="The Broad Institute Genomics Platform"/>
            <consortium name="The Broad Institute Genome Sequencing Center for Infectious Disease"/>
            <person name="Wu L."/>
            <person name="Ma J."/>
        </authorList>
    </citation>
    <scope>NUCLEOTIDE SEQUENCE [LARGE SCALE GENOMIC DNA]</scope>
    <source>
        <strain evidence="20">DFY28</strain>
    </source>
</reference>
<evidence type="ECO:0000256" key="12">
    <source>
        <dbReference type="ARBA" id="ARBA00034617"/>
    </source>
</evidence>
<dbReference type="InterPro" id="IPR038726">
    <property type="entry name" value="PDDEXK_AddAB-type"/>
</dbReference>
<dbReference type="Gene3D" id="3.90.320.10">
    <property type="match status" value="1"/>
</dbReference>
<evidence type="ECO:0000256" key="10">
    <source>
        <dbReference type="ARBA" id="ARBA00023204"/>
    </source>
</evidence>
<dbReference type="Pfam" id="PF00580">
    <property type="entry name" value="UvrD-helicase"/>
    <property type="match status" value="1"/>
</dbReference>
<evidence type="ECO:0000256" key="8">
    <source>
        <dbReference type="ARBA" id="ARBA00022840"/>
    </source>
</evidence>
<evidence type="ECO:0000256" key="6">
    <source>
        <dbReference type="ARBA" id="ARBA00022806"/>
    </source>
</evidence>
<dbReference type="CDD" id="cd17932">
    <property type="entry name" value="DEXQc_UvrD"/>
    <property type="match status" value="1"/>
</dbReference>
<evidence type="ECO:0000256" key="13">
    <source>
        <dbReference type="ARBA" id="ARBA00034808"/>
    </source>
</evidence>